<protein>
    <submittedName>
        <fullName evidence="2">Uncharacterized protein</fullName>
    </submittedName>
</protein>
<reference evidence="2 3" key="1">
    <citation type="submission" date="2024-04" db="EMBL/GenBank/DDBJ databases">
        <title>Human intestinal bacterial collection.</title>
        <authorList>
            <person name="Pauvert C."/>
            <person name="Hitch T.C.A."/>
            <person name="Clavel T."/>
        </authorList>
    </citation>
    <scope>NUCLEOTIDE SEQUENCE [LARGE SCALE GENOMIC DNA]</scope>
    <source>
        <strain evidence="2 3">CLA-AA-H145</strain>
    </source>
</reference>
<name>A0ABV1FTS5_9BACT</name>
<feature type="region of interest" description="Disordered" evidence="1">
    <location>
        <begin position="1"/>
        <end position="20"/>
    </location>
</feature>
<dbReference type="Proteomes" id="UP001487296">
    <property type="component" value="Unassembled WGS sequence"/>
</dbReference>
<evidence type="ECO:0000313" key="3">
    <source>
        <dbReference type="Proteomes" id="UP001487296"/>
    </source>
</evidence>
<evidence type="ECO:0000313" key="2">
    <source>
        <dbReference type="EMBL" id="MEQ2487838.1"/>
    </source>
</evidence>
<dbReference type="EMBL" id="JBBNFP010000093">
    <property type="protein sequence ID" value="MEQ2487838.1"/>
    <property type="molecule type" value="Genomic_DNA"/>
</dbReference>
<dbReference type="RefSeq" id="WP_215760922.1">
    <property type="nucleotide sequence ID" value="NZ_JAHKBE010000098.1"/>
</dbReference>
<sequence>MKKVLNPDRQAGSERNQEPRLVGDILAEMLQSNSPLASGYRQHQQVYPNTEPGVDLKLLTRQPGRIPLGSYLDGAITRDADDHFLFIENATYKKRNDVQQRNPHVYEGVYININRKPDGTIYPTFCRPQFNERLTFAEFCRRAADELTQVASGFAYGL</sequence>
<keyword evidence="3" id="KW-1185">Reference proteome</keyword>
<evidence type="ECO:0000256" key="1">
    <source>
        <dbReference type="SAM" id="MobiDB-lite"/>
    </source>
</evidence>
<feature type="non-terminal residue" evidence="2">
    <location>
        <position position="158"/>
    </location>
</feature>
<organism evidence="2 3">
    <name type="scientific">Hallella faecis</name>
    <dbReference type="NCBI Taxonomy" id="2841596"/>
    <lineage>
        <taxon>Bacteria</taxon>
        <taxon>Pseudomonadati</taxon>
        <taxon>Bacteroidota</taxon>
        <taxon>Bacteroidia</taxon>
        <taxon>Bacteroidales</taxon>
        <taxon>Prevotellaceae</taxon>
        <taxon>Hallella</taxon>
    </lineage>
</organism>
<proteinExistence type="predicted"/>
<accession>A0ABV1FTS5</accession>
<comment type="caution">
    <text evidence="2">The sequence shown here is derived from an EMBL/GenBank/DDBJ whole genome shotgun (WGS) entry which is preliminary data.</text>
</comment>
<gene>
    <name evidence="2" type="ORF">AAAT34_12420</name>
</gene>